<protein>
    <submittedName>
        <fullName evidence="2">Uncharacterized protein</fullName>
    </submittedName>
</protein>
<feature type="region of interest" description="Disordered" evidence="1">
    <location>
        <begin position="34"/>
        <end position="53"/>
    </location>
</feature>
<proteinExistence type="predicted"/>
<feature type="region of interest" description="Disordered" evidence="1">
    <location>
        <begin position="86"/>
        <end position="118"/>
    </location>
</feature>
<evidence type="ECO:0000256" key="1">
    <source>
        <dbReference type="SAM" id="MobiDB-lite"/>
    </source>
</evidence>
<sequence length="118" mass="12568">MRVVLTDDTGLSSVAPTLTLPSRSPMYSPVVAELPSPTRRSPEYAPFGRAPTPVPPGFGITGTLAARHGTPPLWVEIVDNAIHDVDPTLAAPPPPPLTSSARHHASEVANRRPRLIRT</sequence>
<accession>A0A0A9AIS3</accession>
<evidence type="ECO:0000313" key="2">
    <source>
        <dbReference type="EMBL" id="JAD48850.1"/>
    </source>
</evidence>
<dbReference type="EMBL" id="GBRH01249045">
    <property type="protein sequence ID" value="JAD48850.1"/>
    <property type="molecule type" value="Transcribed_RNA"/>
</dbReference>
<reference evidence="2" key="2">
    <citation type="journal article" date="2015" name="Data Brief">
        <title>Shoot transcriptome of the giant reed, Arundo donax.</title>
        <authorList>
            <person name="Barrero R.A."/>
            <person name="Guerrero F.D."/>
            <person name="Moolhuijzen P."/>
            <person name="Goolsby J.A."/>
            <person name="Tidwell J."/>
            <person name="Bellgard S.E."/>
            <person name="Bellgard M.I."/>
        </authorList>
    </citation>
    <scope>NUCLEOTIDE SEQUENCE</scope>
    <source>
        <tissue evidence="2">Shoot tissue taken approximately 20 cm above the soil surface</tissue>
    </source>
</reference>
<dbReference type="AlphaFoldDB" id="A0A0A9AIS3"/>
<reference evidence="2" key="1">
    <citation type="submission" date="2014-09" db="EMBL/GenBank/DDBJ databases">
        <authorList>
            <person name="Magalhaes I.L.F."/>
            <person name="Oliveira U."/>
            <person name="Santos F.R."/>
            <person name="Vidigal T.H.D.A."/>
            <person name="Brescovit A.D."/>
            <person name="Santos A.J."/>
        </authorList>
    </citation>
    <scope>NUCLEOTIDE SEQUENCE</scope>
    <source>
        <tissue evidence="2">Shoot tissue taken approximately 20 cm above the soil surface</tissue>
    </source>
</reference>
<name>A0A0A9AIS3_ARUDO</name>
<organism evidence="2">
    <name type="scientific">Arundo donax</name>
    <name type="common">Giant reed</name>
    <name type="synonym">Donax arundinaceus</name>
    <dbReference type="NCBI Taxonomy" id="35708"/>
    <lineage>
        <taxon>Eukaryota</taxon>
        <taxon>Viridiplantae</taxon>
        <taxon>Streptophyta</taxon>
        <taxon>Embryophyta</taxon>
        <taxon>Tracheophyta</taxon>
        <taxon>Spermatophyta</taxon>
        <taxon>Magnoliopsida</taxon>
        <taxon>Liliopsida</taxon>
        <taxon>Poales</taxon>
        <taxon>Poaceae</taxon>
        <taxon>PACMAD clade</taxon>
        <taxon>Arundinoideae</taxon>
        <taxon>Arundineae</taxon>
        <taxon>Arundo</taxon>
    </lineage>
</organism>